<dbReference type="RefSeq" id="WP_259261751.1">
    <property type="nucleotide sequence ID" value="NZ_JANUEK010000008.1"/>
</dbReference>
<dbReference type="PANTHER" id="PTHR46656">
    <property type="entry name" value="PUTATIVE-RELATED"/>
    <property type="match status" value="1"/>
</dbReference>
<accession>A0AAW5PM13</accession>
<sequence>MNAIEPPRPSAQVRLLAWLRSQGWLRSVYHVIPRPLREGALQLLTHRLRARARFARTPAWREWNRPAHLGAPLGRAPGVGPVPSGVNIIGYVNGQFGLAEAARSYARALIEQGVPVALHDINLGLPNVRAKSALDAHIDDTMPHPVSIIFVNPDYLPQALAKIGKAHLKGRHLIACWFWELERIPDTWLPSLGLVDEVMVASAFVEQAVARVTDTPVLRVPMPVTVPADSGLQRDDFGLPADVFVFLTTFDFSSRMERKNPEAAIRAFLAAFPSTRRDVRLVVKSSNGHRFPHWLKHLLALVAGDDRILIRDDVIEREHLTALQRCSNAYVSLHRAEGFGLGMAECMAMGKPVIATAWSGNMEFMDAGCAALVDYSLIPVRAGEYPGGEGLRWADPNIEQASAWMRRLVDEPGLALGLGERGRQHVDEVLSGRHAARQIVIRTGEIEAGRISTQQCMKEPLEEGETSRD</sequence>
<dbReference type="SUPFAM" id="SSF53756">
    <property type="entry name" value="UDP-Glycosyltransferase/glycogen phosphorylase"/>
    <property type="match status" value="1"/>
</dbReference>
<dbReference type="Gene3D" id="3.40.50.2000">
    <property type="entry name" value="Glycogen Phosphorylase B"/>
    <property type="match status" value="1"/>
</dbReference>
<gene>
    <name evidence="1" type="ORF">M2412_003233</name>
</gene>
<evidence type="ECO:0000313" key="1">
    <source>
        <dbReference type="EMBL" id="MCS4281217.1"/>
    </source>
</evidence>
<dbReference type="CDD" id="cd03801">
    <property type="entry name" value="GT4_PimA-like"/>
    <property type="match status" value="1"/>
</dbReference>
<dbReference type="EMBL" id="JANUEK010000008">
    <property type="protein sequence ID" value="MCS4281217.1"/>
    <property type="molecule type" value="Genomic_DNA"/>
</dbReference>
<name>A0AAW5PM13_9GAMM</name>
<organism evidence="1 2">
    <name type="scientific">Stenotrophomonas rhizophila</name>
    <dbReference type="NCBI Taxonomy" id="216778"/>
    <lineage>
        <taxon>Bacteria</taxon>
        <taxon>Pseudomonadati</taxon>
        <taxon>Pseudomonadota</taxon>
        <taxon>Gammaproteobacteria</taxon>
        <taxon>Lysobacterales</taxon>
        <taxon>Lysobacteraceae</taxon>
        <taxon>Stenotrophomonas</taxon>
    </lineage>
</organism>
<dbReference type="Proteomes" id="UP001320691">
    <property type="component" value="Unassembled WGS sequence"/>
</dbReference>
<proteinExistence type="predicted"/>
<comment type="caution">
    <text evidence="1">The sequence shown here is derived from an EMBL/GenBank/DDBJ whole genome shotgun (WGS) entry which is preliminary data.</text>
</comment>
<protein>
    <submittedName>
        <fullName evidence="1">Glycosyltransferase involved in cell wall biosynthesis</fullName>
    </submittedName>
</protein>
<dbReference type="AlphaFoldDB" id="A0AAW5PM13"/>
<dbReference type="Pfam" id="PF13692">
    <property type="entry name" value="Glyco_trans_1_4"/>
    <property type="match status" value="1"/>
</dbReference>
<reference evidence="1" key="1">
    <citation type="submission" date="2022-08" db="EMBL/GenBank/DDBJ databases">
        <title>Genomic analyses of the natural microbiome of Caenorhabditis elegans.</title>
        <authorList>
            <person name="Samuel B."/>
        </authorList>
    </citation>
    <scope>NUCLEOTIDE SEQUENCE</scope>
    <source>
        <strain evidence="1">BIGb0277</strain>
    </source>
</reference>
<evidence type="ECO:0000313" key="2">
    <source>
        <dbReference type="Proteomes" id="UP001320691"/>
    </source>
</evidence>
<dbReference type="PANTHER" id="PTHR46656:SF3">
    <property type="entry name" value="PUTATIVE-RELATED"/>
    <property type="match status" value="1"/>
</dbReference>